<name>A0ABD2A5H4_VESSQ</name>
<dbReference type="Proteomes" id="UP001607302">
    <property type="component" value="Unassembled WGS sequence"/>
</dbReference>
<sequence length="188" mass="22306">MDFRRRARKEVDESIFEEICEVIFDLIPQAPPLKQLFLNWSELNHKERARLDVKSRLWCCPKRRQLYKSLREAMIRWENIQDTEGAPGCEPSMIPSRYSQLEEELGNLVCNLEIFFLKKYENMYDRAAEQINSPPNFKRDRLLLLLSCKDYCRFIGNPKTRSLRSVHSWACFVDSKSSEEELSGYLTN</sequence>
<proteinExistence type="predicted"/>
<keyword evidence="2" id="KW-1185">Reference proteome</keyword>
<accession>A0ABD2A5H4</accession>
<dbReference type="EMBL" id="JAUDFV010000154">
    <property type="protein sequence ID" value="KAL2715868.1"/>
    <property type="molecule type" value="Genomic_DNA"/>
</dbReference>
<protein>
    <submittedName>
        <fullName evidence="1">Uncharacterized protein</fullName>
    </submittedName>
</protein>
<reference evidence="1 2" key="1">
    <citation type="journal article" date="2024" name="Ann. Entomol. Soc. Am.">
        <title>Genomic analyses of the southern and eastern yellowjacket wasps (Hymenoptera: Vespidae) reveal evolutionary signatures of social life.</title>
        <authorList>
            <person name="Catto M.A."/>
            <person name="Caine P.B."/>
            <person name="Orr S.E."/>
            <person name="Hunt B.G."/>
            <person name="Goodisman M.A.D."/>
        </authorList>
    </citation>
    <scope>NUCLEOTIDE SEQUENCE [LARGE SCALE GENOMIC DNA]</scope>
    <source>
        <strain evidence="1">233</strain>
        <tissue evidence="1">Head and thorax</tissue>
    </source>
</reference>
<organism evidence="1 2">
    <name type="scientific">Vespula squamosa</name>
    <name type="common">Southern yellow jacket</name>
    <name type="synonym">Wasp</name>
    <dbReference type="NCBI Taxonomy" id="30214"/>
    <lineage>
        <taxon>Eukaryota</taxon>
        <taxon>Metazoa</taxon>
        <taxon>Ecdysozoa</taxon>
        <taxon>Arthropoda</taxon>
        <taxon>Hexapoda</taxon>
        <taxon>Insecta</taxon>
        <taxon>Pterygota</taxon>
        <taxon>Neoptera</taxon>
        <taxon>Endopterygota</taxon>
        <taxon>Hymenoptera</taxon>
        <taxon>Apocrita</taxon>
        <taxon>Aculeata</taxon>
        <taxon>Vespoidea</taxon>
        <taxon>Vespidae</taxon>
        <taxon>Vespinae</taxon>
        <taxon>Vespula</taxon>
    </lineage>
</organism>
<evidence type="ECO:0000313" key="1">
    <source>
        <dbReference type="EMBL" id="KAL2715868.1"/>
    </source>
</evidence>
<gene>
    <name evidence="1" type="ORF">V1478_013544</name>
</gene>
<dbReference type="AlphaFoldDB" id="A0ABD2A5H4"/>
<comment type="caution">
    <text evidence="1">The sequence shown here is derived from an EMBL/GenBank/DDBJ whole genome shotgun (WGS) entry which is preliminary data.</text>
</comment>
<evidence type="ECO:0000313" key="2">
    <source>
        <dbReference type="Proteomes" id="UP001607302"/>
    </source>
</evidence>